<accession>A0A4R5KC25</accession>
<dbReference type="PROSITE" id="PS50234">
    <property type="entry name" value="VWFA"/>
    <property type="match status" value="1"/>
</dbReference>
<sequence length="315" mass="34051">MEKLVGTIGERKRDGQTASVGAYTPAKADECQCRRHAFGAASKPVCLSEPQHRRVQTMKQIILITDGCSNVGISPVIAAAQAKAEGIVVNVIGLLDSGFSAEHGAEEINEIAGAGGGMSRIVTTDQLSQTVQMMTRKTVTQSIQQVIGKELQQILGDSRIESLPPDKRSEVVQVMDDLTETTDLRIALLIDTSASMKPKLQAVKEAIYDLQLSLQARAGVSKTAVFHFPGSTLPQLDVEMDLDWTTNLANLNRLFYKLNMKGTTPTGPALIKVIEFMTGGISDDIRNEENEADNQGHAPGRTRKGKDGMLSDYVV</sequence>
<dbReference type="EMBL" id="SMRT01000026">
    <property type="protein sequence ID" value="TDF91580.1"/>
    <property type="molecule type" value="Genomic_DNA"/>
</dbReference>
<gene>
    <name evidence="3" type="ORF">E1757_32105</name>
</gene>
<organism evidence="3 4">
    <name type="scientific">Paenibacillus piri</name>
    <dbReference type="NCBI Taxonomy" id="2547395"/>
    <lineage>
        <taxon>Bacteria</taxon>
        <taxon>Bacillati</taxon>
        <taxon>Bacillota</taxon>
        <taxon>Bacilli</taxon>
        <taxon>Bacillales</taxon>
        <taxon>Paenibacillaceae</taxon>
        <taxon>Paenibacillus</taxon>
    </lineage>
</organism>
<dbReference type="Pfam" id="PF00092">
    <property type="entry name" value="VWA"/>
    <property type="match status" value="1"/>
</dbReference>
<dbReference type="OrthoDB" id="2960279at2"/>
<dbReference type="AlphaFoldDB" id="A0A4R5KC25"/>
<feature type="region of interest" description="Disordered" evidence="1">
    <location>
        <begin position="286"/>
        <end position="315"/>
    </location>
</feature>
<dbReference type="InterPro" id="IPR002035">
    <property type="entry name" value="VWF_A"/>
</dbReference>
<dbReference type="SUPFAM" id="SSF53300">
    <property type="entry name" value="vWA-like"/>
    <property type="match status" value="2"/>
</dbReference>
<dbReference type="Proteomes" id="UP000295636">
    <property type="component" value="Unassembled WGS sequence"/>
</dbReference>
<evidence type="ECO:0000259" key="2">
    <source>
        <dbReference type="PROSITE" id="PS50234"/>
    </source>
</evidence>
<evidence type="ECO:0000256" key="1">
    <source>
        <dbReference type="SAM" id="MobiDB-lite"/>
    </source>
</evidence>
<evidence type="ECO:0000313" key="4">
    <source>
        <dbReference type="Proteomes" id="UP000295636"/>
    </source>
</evidence>
<dbReference type="Gene3D" id="3.40.50.410">
    <property type="entry name" value="von Willebrand factor, type A domain"/>
    <property type="match status" value="1"/>
</dbReference>
<reference evidence="3 4" key="1">
    <citation type="submission" date="2019-03" db="EMBL/GenBank/DDBJ databases">
        <title>This is whole genome sequence of Paenibacillus sp MS74 strain.</title>
        <authorList>
            <person name="Trinh H.N."/>
        </authorList>
    </citation>
    <scope>NUCLEOTIDE SEQUENCE [LARGE SCALE GENOMIC DNA]</scope>
    <source>
        <strain evidence="3 4">MS74</strain>
    </source>
</reference>
<protein>
    <submittedName>
        <fullName evidence="3">VWA domain-containing protein</fullName>
    </submittedName>
</protein>
<proteinExistence type="predicted"/>
<keyword evidence="4" id="KW-1185">Reference proteome</keyword>
<comment type="caution">
    <text evidence="3">The sequence shown here is derived from an EMBL/GenBank/DDBJ whole genome shotgun (WGS) entry which is preliminary data.</text>
</comment>
<evidence type="ECO:0000313" key="3">
    <source>
        <dbReference type="EMBL" id="TDF91580.1"/>
    </source>
</evidence>
<dbReference type="InterPro" id="IPR036465">
    <property type="entry name" value="vWFA_dom_sf"/>
</dbReference>
<dbReference type="CDD" id="cd00198">
    <property type="entry name" value="vWFA"/>
    <property type="match status" value="1"/>
</dbReference>
<name>A0A4R5KC25_9BACL</name>
<feature type="domain" description="VWFA" evidence="2">
    <location>
        <begin position="54"/>
        <end position="143"/>
    </location>
</feature>